<name>A0A917WS19_9ACTN</name>
<dbReference type="AlphaFoldDB" id="A0A917WS19"/>
<dbReference type="GO" id="GO:0005886">
    <property type="term" value="C:plasma membrane"/>
    <property type="evidence" value="ECO:0007669"/>
    <property type="project" value="UniProtKB-SubCell"/>
</dbReference>
<dbReference type="Pfam" id="PF00482">
    <property type="entry name" value="T2SSF"/>
    <property type="match status" value="1"/>
</dbReference>
<comment type="subcellular location">
    <subcellularLocation>
        <location evidence="1">Cell membrane</location>
        <topology evidence="1">Multi-pass membrane protein</topology>
    </subcellularLocation>
</comment>
<keyword evidence="9" id="KW-1185">Reference proteome</keyword>
<dbReference type="Proteomes" id="UP000642070">
    <property type="component" value="Unassembled WGS sequence"/>
</dbReference>
<protein>
    <recommendedName>
        <fullName evidence="7">Type II secretion system protein GspF domain-containing protein</fullName>
    </recommendedName>
</protein>
<accession>A0A917WS19</accession>
<evidence type="ECO:0000256" key="3">
    <source>
        <dbReference type="ARBA" id="ARBA00022692"/>
    </source>
</evidence>
<dbReference type="Gene3D" id="1.20.81.30">
    <property type="entry name" value="Type II secretion system (T2SS), domain F"/>
    <property type="match status" value="1"/>
</dbReference>
<sequence length="316" mass="33718">MAGTWNPGEAGMSVLTLAAVLAGLLAVGGAIVAVAGVVGTTRPPRPPSVLQQRLRGWWTGNGRSRREQRAHQTKLLTAIGAGALVWLLTGWPAAGAIIGIAIPGMPWLFGAGRVEKLAIARLEAVEAWTRRLADIVDRGLGLQQAIAATGQHAPHLIEQEVRDLSARLQSGDDPAAALHRFADDLSDYTADQVVAPLLLHISDRGEGLHDVLTAISRSIAAEIEMRSTVDAKRAGPRFVVRFLTFMTIALLAYGGLNPTYLQPYGKVAGQLVLLILAALYVVLVTWVRNLSLPPRRERLLPPADTQPGIQSVQVPA</sequence>
<dbReference type="PANTHER" id="PTHR35007:SF3">
    <property type="entry name" value="POSSIBLE CONSERVED ALANINE RICH MEMBRANE PROTEIN"/>
    <property type="match status" value="1"/>
</dbReference>
<comment type="caution">
    <text evidence="8">The sequence shown here is derived from an EMBL/GenBank/DDBJ whole genome shotgun (WGS) entry which is preliminary data.</text>
</comment>
<keyword evidence="3 6" id="KW-0812">Transmembrane</keyword>
<evidence type="ECO:0000256" key="6">
    <source>
        <dbReference type="SAM" id="Phobius"/>
    </source>
</evidence>
<evidence type="ECO:0000313" key="9">
    <source>
        <dbReference type="Proteomes" id="UP000642070"/>
    </source>
</evidence>
<gene>
    <name evidence="8" type="ORF">GCM10007977_026220</name>
</gene>
<feature type="transmembrane region" description="Helical" evidence="6">
    <location>
        <begin position="268"/>
        <end position="287"/>
    </location>
</feature>
<evidence type="ECO:0000259" key="7">
    <source>
        <dbReference type="Pfam" id="PF00482"/>
    </source>
</evidence>
<reference evidence="8" key="1">
    <citation type="journal article" date="2014" name="Int. J. Syst. Evol. Microbiol.">
        <title>Complete genome sequence of Corynebacterium casei LMG S-19264T (=DSM 44701T), isolated from a smear-ripened cheese.</title>
        <authorList>
            <consortium name="US DOE Joint Genome Institute (JGI-PGF)"/>
            <person name="Walter F."/>
            <person name="Albersmeier A."/>
            <person name="Kalinowski J."/>
            <person name="Ruckert C."/>
        </authorList>
    </citation>
    <scope>NUCLEOTIDE SEQUENCE</scope>
    <source>
        <strain evidence="8">JCM 19831</strain>
    </source>
</reference>
<dbReference type="EMBL" id="BMPI01000010">
    <property type="protein sequence ID" value="GGM23818.1"/>
    <property type="molecule type" value="Genomic_DNA"/>
</dbReference>
<keyword evidence="2" id="KW-1003">Cell membrane</keyword>
<feature type="transmembrane region" description="Helical" evidence="6">
    <location>
        <begin position="12"/>
        <end position="38"/>
    </location>
</feature>
<feature type="transmembrane region" description="Helical" evidence="6">
    <location>
        <begin position="95"/>
        <end position="112"/>
    </location>
</feature>
<organism evidence="8 9">
    <name type="scientific">Dactylosporangium sucinum</name>
    <dbReference type="NCBI Taxonomy" id="1424081"/>
    <lineage>
        <taxon>Bacteria</taxon>
        <taxon>Bacillati</taxon>
        <taxon>Actinomycetota</taxon>
        <taxon>Actinomycetes</taxon>
        <taxon>Micromonosporales</taxon>
        <taxon>Micromonosporaceae</taxon>
        <taxon>Dactylosporangium</taxon>
    </lineage>
</organism>
<proteinExistence type="predicted"/>
<dbReference type="PANTHER" id="PTHR35007">
    <property type="entry name" value="INTEGRAL MEMBRANE PROTEIN-RELATED"/>
    <property type="match status" value="1"/>
</dbReference>
<evidence type="ECO:0000256" key="5">
    <source>
        <dbReference type="ARBA" id="ARBA00023136"/>
    </source>
</evidence>
<evidence type="ECO:0000313" key="8">
    <source>
        <dbReference type="EMBL" id="GGM23818.1"/>
    </source>
</evidence>
<evidence type="ECO:0000256" key="2">
    <source>
        <dbReference type="ARBA" id="ARBA00022475"/>
    </source>
</evidence>
<dbReference type="InterPro" id="IPR018076">
    <property type="entry name" value="T2SS_GspF_dom"/>
</dbReference>
<keyword evidence="5 6" id="KW-0472">Membrane</keyword>
<dbReference type="InterPro" id="IPR042094">
    <property type="entry name" value="T2SS_GspF_sf"/>
</dbReference>
<keyword evidence="4 6" id="KW-1133">Transmembrane helix</keyword>
<feature type="domain" description="Type II secretion system protein GspF" evidence="7">
    <location>
        <begin position="128"/>
        <end position="253"/>
    </location>
</feature>
<reference evidence="8" key="2">
    <citation type="submission" date="2020-09" db="EMBL/GenBank/DDBJ databases">
        <authorList>
            <person name="Sun Q."/>
            <person name="Ohkuma M."/>
        </authorList>
    </citation>
    <scope>NUCLEOTIDE SEQUENCE</scope>
    <source>
        <strain evidence="8">JCM 19831</strain>
    </source>
</reference>
<feature type="transmembrane region" description="Helical" evidence="6">
    <location>
        <begin position="238"/>
        <end position="256"/>
    </location>
</feature>
<evidence type="ECO:0000256" key="4">
    <source>
        <dbReference type="ARBA" id="ARBA00022989"/>
    </source>
</evidence>
<evidence type="ECO:0000256" key="1">
    <source>
        <dbReference type="ARBA" id="ARBA00004651"/>
    </source>
</evidence>